<keyword evidence="2" id="KW-1185">Reference proteome</keyword>
<reference evidence="2" key="1">
    <citation type="submission" date="2014-03" db="EMBL/GenBank/DDBJ databases">
        <authorList>
            <person name="Aksoy S."/>
            <person name="Warren W."/>
            <person name="Wilson R.K."/>
        </authorList>
    </citation>
    <scope>NUCLEOTIDE SEQUENCE [LARGE SCALE GENOMIC DNA]</scope>
    <source>
        <strain evidence="2">IAEA</strain>
    </source>
</reference>
<name>A0A1A9WTQ0_9MUSC</name>
<sequence>MDVRQGNGIARSTPLLYCNMSAANSRGKVTYPEEEDDYLDEANIDNDAAAGSDRLLDNSGYLYNKRNPAMIRFPKLKPEYSRQKNHHMIFQIIFQWHSHQSTEYSTKRNIFRRLTIIRLSRQQKLSIILVFRTTPANKSERILRGGKNERRCRVSVLVAMYFNYGTAALVLEAL</sequence>
<accession>A0A1A9WTQ0</accession>
<dbReference type="EnsemblMetazoa" id="GBRI031581-RA">
    <property type="protein sequence ID" value="GBRI031581-PA"/>
    <property type="gene ID" value="GBRI031581"/>
</dbReference>
<dbReference type="Proteomes" id="UP000091820">
    <property type="component" value="Unassembled WGS sequence"/>
</dbReference>
<reference evidence="1" key="2">
    <citation type="submission" date="2020-05" db="UniProtKB">
        <authorList>
            <consortium name="EnsemblMetazoa"/>
        </authorList>
    </citation>
    <scope>IDENTIFICATION</scope>
    <source>
        <strain evidence="1">IAEA</strain>
    </source>
</reference>
<evidence type="ECO:0000313" key="1">
    <source>
        <dbReference type="EnsemblMetazoa" id="GBRI031581-PA"/>
    </source>
</evidence>
<protein>
    <submittedName>
        <fullName evidence="1">Uncharacterized protein</fullName>
    </submittedName>
</protein>
<dbReference type="VEuPathDB" id="VectorBase:GBRI031581"/>
<dbReference type="AlphaFoldDB" id="A0A1A9WTQ0"/>
<organism evidence="1 2">
    <name type="scientific">Glossina brevipalpis</name>
    <dbReference type="NCBI Taxonomy" id="37001"/>
    <lineage>
        <taxon>Eukaryota</taxon>
        <taxon>Metazoa</taxon>
        <taxon>Ecdysozoa</taxon>
        <taxon>Arthropoda</taxon>
        <taxon>Hexapoda</taxon>
        <taxon>Insecta</taxon>
        <taxon>Pterygota</taxon>
        <taxon>Neoptera</taxon>
        <taxon>Endopterygota</taxon>
        <taxon>Diptera</taxon>
        <taxon>Brachycera</taxon>
        <taxon>Muscomorpha</taxon>
        <taxon>Hippoboscoidea</taxon>
        <taxon>Glossinidae</taxon>
        <taxon>Glossina</taxon>
    </lineage>
</organism>
<proteinExistence type="predicted"/>
<evidence type="ECO:0000313" key="2">
    <source>
        <dbReference type="Proteomes" id="UP000091820"/>
    </source>
</evidence>